<dbReference type="AlphaFoldDB" id="J1K1R7"/>
<dbReference type="HOGENOM" id="CLU_075053_16_3_5"/>
<dbReference type="CDD" id="cd00038">
    <property type="entry name" value="CAP_ED"/>
    <property type="match status" value="1"/>
</dbReference>
<dbReference type="InterPro" id="IPR050397">
    <property type="entry name" value="Env_Response_Regulators"/>
</dbReference>
<feature type="domain" description="Cyclic nucleotide-binding" evidence="1">
    <location>
        <begin position="15"/>
        <end position="134"/>
    </location>
</feature>
<dbReference type="GO" id="GO:0003700">
    <property type="term" value="F:DNA-binding transcription factor activity"/>
    <property type="evidence" value="ECO:0007669"/>
    <property type="project" value="TreeGrafter"/>
</dbReference>
<dbReference type="Pfam" id="PF00027">
    <property type="entry name" value="cNMP_binding"/>
    <property type="match status" value="1"/>
</dbReference>
<dbReference type="PATRIC" id="fig|1094558.3.peg.373"/>
<dbReference type="InterPro" id="IPR000595">
    <property type="entry name" value="cNMP-bd_dom"/>
</dbReference>
<dbReference type="InterPro" id="IPR018490">
    <property type="entry name" value="cNMP-bd_dom_sf"/>
</dbReference>
<reference evidence="2 3" key="1">
    <citation type="submission" date="2012-03" db="EMBL/GenBank/DDBJ databases">
        <title>The Genome Sequence of Bartonella tamiae Th239.</title>
        <authorList>
            <consortium name="The Broad Institute Genome Sequencing Platform"/>
            <consortium name="The Broad Institute Genome Sequencing Center for Infectious Disease"/>
            <person name="Feldgarden M."/>
            <person name="Kirby J."/>
            <person name="Kosoy M."/>
            <person name="Birtles R."/>
            <person name="Probert W.S."/>
            <person name="Chiaraviglio L."/>
            <person name="Young S.K."/>
            <person name="Zeng Q."/>
            <person name="Gargeya S."/>
            <person name="Fitzgerald M."/>
            <person name="Haas B."/>
            <person name="Abouelleil A."/>
            <person name="Alvarado L."/>
            <person name="Arachchi H.M."/>
            <person name="Berlin A."/>
            <person name="Chapman S.B."/>
            <person name="Gearin G."/>
            <person name="Goldberg J."/>
            <person name="Griggs A."/>
            <person name="Gujja S."/>
            <person name="Hansen M."/>
            <person name="Heiman D."/>
            <person name="Howarth C."/>
            <person name="Larimer J."/>
            <person name="Lui A."/>
            <person name="MacDonald P.J.P."/>
            <person name="McCowen C."/>
            <person name="Montmayeur A."/>
            <person name="Murphy C."/>
            <person name="Neiman D."/>
            <person name="Pearson M."/>
            <person name="Priest M."/>
            <person name="Roberts A."/>
            <person name="Saif S."/>
            <person name="Shea T."/>
            <person name="Sisk P."/>
            <person name="Stolte C."/>
            <person name="Sykes S."/>
            <person name="Wortman J."/>
            <person name="Nusbaum C."/>
            <person name="Birren B."/>
        </authorList>
    </citation>
    <scope>NUCLEOTIDE SEQUENCE [LARGE SCALE GENOMIC DNA]</scope>
    <source>
        <strain evidence="2 3">Th239</strain>
    </source>
</reference>
<dbReference type="eggNOG" id="COG0664">
    <property type="taxonomic scope" value="Bacteria"/>
</dbReference>
<dbReference type="PROSITE" id="PS50042">
    <property type="entry name" value="CNMP_BINDING_3"/>
    <property type="match status" value="1"/>
</dbReference>
<proteinExistence type="predicted"/>
<comment type="caution">
    <text evidence="2">The sequence shown here is derived from an EMBL/GenBank/DDBJ whole genome shotgun (WGS) entry which is preliminary data.</text>
</comment>
<organism evidence="2 3">
    <name type="scientific">Bartonella tamiae Th239</name>
    <dbReference type="NCBI Taxonomy" id="1094558"/>
    <lineage>
        <taxon>Bacteria</taxon>
        <taxon>Pseudomonadati</taxon>
        <taxon>Pseudomonadota</taxon>
        <taxon>Alphaproteobacteria</taxon>
        <taxon>Hyphomicrobiales</taxon>
        <taxon>Bartonellaceae</taxon>
        <taxon>Bartonella</taxon>
    </lineage>
</organism>
<dbReference type="SUPFAM" id="SSF51206">
    <property type="entry name" value="cAMP-binding domain-like"/>
    <property type="match status" value="1"/>
</dbReference>
<dbReference type="GO" id="GO:0005829">
    <property type="term" value="C:cytosol"/>
    <property type="evidence" value="ECO:0007669"/>
    <property type="project" value="TreeGrafter"/>
</dbReference>
<name>J1K1R7_9HYPH</name>
<gene>
    <name evidence="2" type="ORF">ME5_00337</name>
</gene>
<protein>
    <recommendedName>
        <fullName evidence="1">Cyclic nucleotide-binding domain-containing protein</fullName>
    </recommendedName>
</protein>
<dbReference type="EMBL" id="AIMB01000003">
    <property type="protein sequence ID" value="EJF91005.1"/>
    <property type="molecule type" value="Genomic_DNA"/>
</dbReference>
<sequence length="151" mass="17324">MLTNDDIALLKRLDFFKAMTQEHLRMLLFDAQSFSVDRHKILFHEGDITECAYVILSGSFQIYKTQNDKNHLIETALIGSLLCELGMVSPIHCPVSAVADEDCVVLQITRESFLRLMQEYPEIAHHIHDYVSTKMQQLIDNLSQLPSFTKP</sequence>
<dbReference type="PANTHER" id="PTHR24567:SF26">
    <property type="entry name" value="REGULATORY PROTEIN YEIL"/>
    <property type="match status" value="1"/>
</dbReference>
<dbReference type="SMART" id="SM00100">
    <property type="entry name" value="cNMP"/>
    <property type="match status" value="1"/>
</dbReference>
<evidence type="ECO:0000313" key="2">
    <source>
        <dbReference type="EMBL" id="EJF91005.1"/>
    </source>
</evidence>
<dbReference type="Gene3D" id="2.60.120.10">
    <property type="entry name" value="Jelly Rolls"/>
    <property type="match status" value="1"/>
</dbReference>
<dbReference type="OrthoDB" id="9807547at2"/>
<dbReference type="Proteomes" id="UP000008952">
    <property type="component" value="Unassembled WGS sequence"/>
</dbReference>
<evidence type="ECO:0000313" key="3">
    <source>
        <dbReference type="Proteomes" id="UP000008952"/>
    </source>
</evidence>
<dbReference type="PANTHER" id="PTHR24567">
    <property type="entry name" value="CRP FAMILY TRANSCRIPTIONAL REGULATORY PROTEIN"/>
    <property type="match status" value="1"/>
</dbReference>
<dbReference type="RefSeq" id="WP_008037862.1">
    <property type="nucleotide sequence ID" value="NZ_JH725147.1"/>
</dbReference>
<dbReference type="InterPro" id="IPR014710">
    <property type="entry name" value="RmlC-like_jellyroll"/>
</dbReference>
<dbReference type="STRING" id="1094558.ME5_00337"/>
<evidence type="ECO:0000259" key="1">
    <source>
        <dbReference type="PROSITE" id="PS50042"/>
    </source>
</evidence>
<keyword evidence="3" id="KW-1185">Reference proteome</keyword>
<accession>J1K1R7</accession>